<keyword evidence="2 4" id="KW-0040">ANK repeat</keyword>
<dbReference type="Proteomes" id="UP000030640">
    <property type="component" value="Unassembled WGS sequence"/>
</dbReference>
<organism evidence="7 8">
    <name type="scientific">Plasmodium inui San Antonio 1</name>
    <dbReference type="NCBI Taxonomy" id="1237626"/>
    <lineage>
        <taxon>Eukaryota</taxon>
        <taxon>Sar</taxon>
        <taxon>Alveolata</taxon>
        <taxon>Apicomplexa</taxon>
        <taxon>Aconoidasida</taxon>
        <taxon>Haemosporida</taxon>
        <taxon>Plasmodiidae</taxon>
        <taxon>Plasmodium</taxon>
        <taxon>Plasmodium (Plasmodium)</taxon>
    </lineage>
</organism>
<dbReference type="OrthoDB" id="194358at2759"/>
<dbReference type="PANTHER" id="PTHR24119">
    <property type="entry name" value="ACYL-COA-BINDING DOMAIN-CONTAINING PROTEIN 6"/>
    <property type="match status" value="1"/>
</dbReference>
<dbReference type="PRINTS" id="PR01415">
    <property type="entry name" value="ANKYRIN"/>
</dbReference>
<keyword evidence="1" id="KW-0677">Repeat</keyword>
<dbReference type="AlphaFoldDB" id="W6ZXC0"/>
<accession>W6ZXC0</accession>
<dbReference type="PROSITE" id="PS51257">
    <property type="entry name" value="PROKAR_LIPOPROTEIN"/>
    <property type="match status" value="1"/>
</dbReference>
<dbReference type="PANTHER" id="PTHR24119:SF0">
    <property type="entry name" value="ACYL-COA-BINDING DOMAIN-CONTAINING PROTEIN 6"/>
    <property type="match status" value="1"/>
</dbReference>
<reference evidence="7 8" key="1">
    <citation type="submission" date="2013-02" db="EMBL/GenBank/DDBJ databases">
        <title>The Genome Sequence of Plasmodium inui San Antonio 1.</title>
        <authorList>
            <consortium name="The Broad Institute Genome Sequencing Platform"/>
            <consortium name="The Broad Institute Genome Sequencing Center for Infectious Disease"/>
            <person name="Neafsey D."/>
            <person name="Cheeseman I."/>
            <person name="Volkman S."/>
            <person name="Adams J."/>
            <person name="Walker B."/>
            <person name="Young S.K."/>
            <person name="Zeng Q."/>
            <person name="Gargeya S."/>
            <person name="Fitzgerald M."/>
            <person name="Haas B."/>
            <person name="Abouelleil A."/>
            <person name="Alvarado L."/>
            <person name="Arachchi H.M."/>
            <person name="Berlin A.M."/>
            <person name="Chapman S.B."/>
            <person name="Dewar J."/>
            <person name="Goldberg J."/>
            <person name="Griggs A."/>
            <person name="Gujja S."/>
            <person name="Hansen M."/>
            <person name="Howarth C."/>
            <person name="Imamovic A."/>
            <person name="Larimer J."/>
            <person name="McCowan C."/>
            <person name="Murphy C."/>
            <person name="Neiman D."/>
            <person name="Pearson M."/>
            <person name="Priest M."/>
            <person name="Roberts A."/>
            <person name="Saif S."/>
            <person name="Shea T."/>
            <person name="Sisk P."/>
            <person name="Sykes S."/>
            <person name="Wortman J."/>
            <person name="Nusbaum C."/>
            <person name="Birren B."/>
        </authorList>
    </citation>
    <scope>NUCLEOTIDE SEQUENCE [LARGE SCALE GENOMIC DNA]</scope>
    <source>
        <strain evidence="7 8">San Antonio 1</strain>
    </source>
</reference>
<dbReference type="Gene3D" id="1.25.40.20">
    <property type="entry name" value="Ankyrin repeat-containing domain"/>
    <property type="match status" value="1"/>
</dbReference>
<evidence type="ECO:0000313" key="8">
    <source>
        <dbReference type="Proteomes" id="UP000030640"/>
    </source>
</evidence>
<protein>
    <recommendedName>
        <fullName evidence="6">ACB domain-containing protein</fullName>
    </recommendedName>
</protein>
<dbReference type="InterPro" id="IPR036770">
    <property type="entry name" value="Ankyrin_rpt-contain_sf"/>
</dbReference>
<dbReference type="Gene3D" id="1.20.80.10">
    <property type="match status" value="1"/>
</dbReference>
<keyword evidence="8" id="KW-1185">Reference proteome</keyword>
<evidence type="ECO:0000256" key="3">
    <source>
        <dbReference type="ARBA" id="ARBA00023121"/>
    </source>
</evidence>
<evidence type="ECO:0000259" key="6">
    <source>
        <dbReference type="PROSITE" id="PS51228"/>
    </source>
</evidence>
<dbReference type="PROSITE" id="PS50088">
    <property type="entry name" value="ANK_REPEAT"/>
    <property type="match status" value="2"/>
</dbReference>
<feature type="domain" description="ACB" evidence="6">
    <location>
        <begin position="85"/>
        <end position="192"/>
    </location>
</feature>
<dbReference type="VEuPathDB" id="PlasmoDB:C922_04192"/>
<dbReference type="Pfam" id="PF00887">
    <property type="entry name" value="ACBP"/>
    <property type="match status" value="1"/>
</dbReference>
<evidence type="ECO:0000256" key="1">
    <source>
        <dbReference type="ARBA" id="ARBA00022737"/>
    </source>
</evidence>
<dbReference type="InterPro" id="IPR035984">
    <property type="entry name" value="Acyl-CoA-binding_sf"/>
</dbReference>
<keyword evidence="3" id="KW-0446">Lipid-binding</keyword>
<gene>
    <name evidence="7" type="ORF">C922_04192</name>
</gene>
<dbReference type="InterPro" id="IPR000582">
    <property type="entry name" value="Acyl-CoA-binding_protein"/>
</dbReference>
<sequence length="355" mass="39598">MLRNMGPKTLLLANVASACIILYALRKYNPETTNGILHQIEGVAKWLLKKPQVLLHKWLGEWKKKKLRLPVVNKDITIHLSDDDLEKKFIQACNAVKMHRSQLKFDQWIYLYGLYKQIVAGDMNPEAGDSDKPLNAACNGDKGTAKRNKREENSYLMDAKLSAWKHCQGVSRKVCKFLYVQFVEKALPQAIKGESFNVTLDFKKTISKMKPLAEVLTGVLEGIGEGNSPTGKDNTDRTSNLSDLLCKNVVQANLQYIKSALKSNPYLINKRNSDGLCALHYACDRGYLDIVKLLIELGADINADDSSGDTALHIAAYSGKKDIIDYLTSAGADINRKNSEGLTFNSILSQQAQLY</sequence>
<evidence type="ECO:0000256" key="4">
    <source>
        <dbReference type="PROSITE-ProRule" id="PRU00023"/>
    </source>
</evidence>
<dbReference type="PROSITE" id="PS50297">
    <property type="entry name" value="ANK_REP_REGION"/>
    <property type="match status" value="2"/>
</dbReference>
<dbReference type="SUPFAM" id="SSF47027">
    <property type="entry name" value="Acyl-CoA binding protein"/>
    <property type="match status" value="1"/>
</dbReference>
<name>W6ZXC0_9APIC</name>
<feature type="repeat" description="ANK" evidence="4">
    <location>
        <begin position="307"/>
        <end position="339"/>
    </location>
</feature>
<dbReference type="GeneID" id="20039466"/>
<dbReference type="EMBL" id="KI965479">
    <property type="protein sequence ID" value="EUD65452.1"/>
    <property type="molecule type" value="Genomic_DNA"/>
</dbReference>
<feature type="repeat" description="ANK" evidence="4">
    <location>
        <begin position="274"/>
        <end position="306"/>
    </location>
</feature>
<evidence type="ECO:0000256" key="5">
    <source>
        <dbReference type="SAM" id="MobiDB-lite"/>
    </source>
</evidence>
<dbReference type="InterPro" id="IPR014352">
    <property type="entry name" value="FERM/acyl-CoA-bd_prot_sf"/>
</dbReference>
<proteinExistence type="predicted"/>
<dbReference type="SUPFAM" id="SSF48403">
    <property type="entry name" value="Ankyrin repeat"/>
    <property type="match status" value="1"/>
</dbReference>
<dbReference type="GO" id="GO:0000062">
    <property type="term" value="F:fatty-acyl-CoA binding"/>
    <property type="evidence" value="ECO:0007669"/>
    <property type="project" value="InterPro"/>
</dbReference>
<evidence type="ECO:0000313" key="7">
    <source>
        <dbReference type="EMBL" id="EUD65452.1"/>
    </source>
</evidence>
<dbReference type="SMART" id="SM00248">
    <property type="entry name" value="ANK"/>
    <property type="match status" value="2"/>
</dbReference>
<dbReference type="InterPro" id="IPR002110">
    <property type="entry name" value="Ankyrin_rpt"/>
</dbReference>
<dbReference type="Pfam" id="PF12796">
    <property type="entry name" value="Ank_2"/>
    <property type="match status" value="1"/>
</dbReference>
<evidence type="ECO:0000256" key="2">
    <source>
        <dbReference type="ARBA" id="ARBA00023043"/>
    </source>
</evidence>
<dbReference type="PROSITE" id="PS51228">
    <property type="entry name" value="ACB_2"/>
    <property type="match status" value="1"/>
</dbReference>
<dbReference type="RefSeq" id="XP_008817999.1">
    <property type="nucleotide sequence ID" value="XM_008819777.1"/>
</dbReference>
<feature type="region of interest" description="Disordered" evidence="5">
    <location>
        <begin position="130"/>
        <end position="149"/>
    </location>
</feature>